<dbReference type="InterPro" id="IPR001279">
    <property type="entry name" value="Metallo-B-lactamas"/>
</dbReference>
<evidence type="ECO:0000256" key="1">
    <source>
        <dbReference type="ARBA" id="ARBA00022759"/>
    </source>
</evidence>
<name>A0A328TV39_9BACL</name>
<dbReference type="GO" id="GO:0042781">
    <property type="term" value="F:3'-tRNA processing endoribonuclease activity"/>
    <property type="evidence" value="ECO:0007669"/>
    <property type="project" value="TreeGrafter"/>
</dbReference>
<accession>A0A328TV39</accession>
<keyword evidence="1" id="KW-0540">Nuclease</keyword>
<keyword evidence="8" id="KW-1185">Reference proteome</keyword>
<evidence type="ECO:0000259" key="6">
    <source>
        <dbReference type="SMART" id="SM00849"/>
    </source>
</evidence>
<evidence type="ECO:0000313" key="7">
    <source>
        <dbReference type="EMBL" id="RAP73462.1"/>
    </source>
</evidence>
<dbReference type="Proteomes" id="UP000249260">
    <property type="component" value="Unassembled WGS sequence"/>
</dbReference>
<dbReference type="PANTHER" id="PTHR46018">
    <property type="entry name" value="ZINC PHOSPHODIESTERASE ELAC PROTEIN 1"/>
    <property type="match status" value="1"/>
</dbReference>
<organism evidence="7 8">
    <name type="scientific">Paenibacillus montanisoli</name>
    <dbReference type="NCBI Taxonomy" id="2081970"/>
    <lineage>
        <taxon>Bacteria</taxon>
        <taxon>Bacillati</taxon>
        <taxon>Bacillota</taxon>
        <taxon>Bacilli</taxon>
        <taxon>Bacillales</taxon>
        <taxon>Paenibacillaceae</taxon>
        <taxon>Paenibacillus</taxon>
    </lineage>
</organism>
<proteinExistence type="predicted"/>
<dbReference type="OrthoDB" id="9794898at2"/>
<evidence type="ECO:0000256" key="5">
    <source>
        <dbReference type="ARBA" id="ARBA00048505"/>
    </source>
</evidence>
<dbReference type="CDD" id="cd16272">
    <property type="entry name" value="RNaseZ_MBL-fold"/>
    <property type="match status" value="1"/>
</dbReference>
<evidence type="ECO:0000256" key="3">
    <source>
        <dbReference type="ARBA" id="ARBA00034221"/>
    </source>
</evidence>
<comment type="catalytic activity">
    <reaction evidence="3">
        <text>3',5'-cyclic CMP + H2O = CMP + H(+)</text>
        <dbReference type="Rhea" id="RHEA:72675"/>
        <dbReference type="ChEBI" id="CHEBI:15377"/>
        <dbReference type="ChEBI" id="CHEBI:15378"/>
        <dbReference type="ChEBI" id="CHEBI:58003"/>
        <dbReference type="ChEBI" id="CHEBI:60377"/>
    </reaction>
    <physiologicalReaction direction="left-to-right" evidence="3">
        <dbReference type="Rhea" id="RHEA:72676"/>
    </physiologicalReaction>
</comment>
<protein>
    <recommendedName>
        <fullName evidence="6">Metallo-beta-lactamase domain-containing protein</fullName>
    </recommendedName>
</protein>
<dbReference type="InterPro" id="IPR036866">
    <property type="entry name" value="RibonucZ/Hydroxyglut_hydro"/>
</dbReference>
<sequence length="258" mass="28295">MSEMNTRITIFGTSGAVPEIGGDSPSFLINDKYLVDTGWAAIQNLRGHGVDPLELDYLIFTHFHHDHYLSLPSLLFYFLSWGKLQELKIIGPAEDLERMVKRALDFLDAERFFAKDEVPTLIPLQPGDNYETEGFRLDTCSTIHPVQGLGYRFTDARTGKSFAFSGDTAYHPPIAELAKGSALLIHEAALGPKAADPNDNAYMHSGSIDAARIAEAAGVDRLLLLHGAASRAEACVEAAKQEFGGSVEWPHFGQTYVL</sequence>
<dbReference type="AlphaFoldDB" id="A0A328TV39"/>
<evidence type="ECO:0000256" key="4">
    <source>
        <dbReference type="ARBA" id="ARBA00034301"/>
    </source>
</evidence>
<keyword evidence="1" id="KW-0378">Hydrolase</keyword>
<comment type="caution">
    <text evidence="7">The sequence shown here is derived from an EMBL/GenBank/DDBJ whole genome shotgun (WGS) entry which is preliminary data.</text>
</comment>
<feature type="domain" description="Metallo-beta-lactamase" evidence="6">
    <location>
        <begin position="23"/>
        <end position="204"/>
    </location>
</feature>
<dbReference type="EMBL" id="QLUW01000007">
    <property type="protein sequence ID" value="RAP73462.1"/>
    <property type="molecule type" value="Genomic_DNA"/>
</dbReference>
<evidence type="ECO:0000313" key="8">
    <source>
        <dbReference type="Proteomes" id="UP000249260"/>
    </source>
</evidence>
<comment type="function">
    <text evidence="4">Counteracts the endogenous Pycsar antiviral defense system. Phosphodiesterase that enables metal-dependent hydrolysis of host cyclic nucleotide Pycsar defense signals such as cCMP and cUMP.</text>
</comment>
<dbReference type="Pfam" id="PF12706">
    <property type="entry name" value="Lactamase_B_2"/>
    <property type="match status" value="1"/>
</dbReference>
<dbReference type="Gene3D" id="3.60.15.10">
    <property type="entry name" value="Ribonuclease Z/Hydroxyacylglutathione hydrolase-like"/>
    <property type="match status" value="1"/>
</dbReference>
<dbReference type="SMART" id="SM00849">
    <property type="entry name" value="Lactamase_B"/>
    <property type="match status" value="1"/>
</dbReference>
<comment type="catalytic activity">
    <reaction evidence="5">
        <text>3',5'-cyclic UMP + H2O = UMP + H(+)</text>
        <dbReference type="Rhea" id="RHEA:70575"/>
        <dbReference type="ChEBI" id="CHEBI:15377"/>
        <dbReference type="ChEBI" id="CHEBI:15378"/>
        <dbReference type="ChEBI" id="CHEBI:57865"/>
        <dbReference type="ChEBI" id="CHEBI:184387"/>
    </reaction>
    <physiologicalReaction direction="left-to-right" evidence="5">
        <dbReference type="Rhea" id="RHEA:70576"/>
    </physiologicalReaction>
</comment>
<evidence type="ECO:0000256" key="2">
    <source>
        <dbReference type="ARBA" id="ARBA00022833"/>
    </source>
</evidence>
<keyword evidence="2" id="KW-0862">Zinc</keyword>
<dbReference type="PANTHER" id="PTHR46018:SF2">
    <property type="entry name" value="ZINC PHOSPHODIESTERASE ELAC PROTEIN 1"/>
    <property type="match status" value="1"/>
</dbReference>
<reference evidence="7 8" key="1">
    <citation type="submission" date="2018-06" db="EMBL/GenBank/DDBJ databases">
        <title>Paenibacillus montanisoli sp. nov., isolated from mountain area soil.</title>
        <authorList>
            <person name="Wu M."/>
        </authorList>
    </citation>
    <scope>NUCLEOTIDE SEQUENCE [LARGE SCALE GENOMIC DNA]</scope>
    <source>
        <strain evidence="7 8">RA17</strain>
    </source>
</reference>
<dbReference type="SUPFAM" id="SSF56281">
    <property type="entry name" value="Metallo-hydrolase/oxidoreductase"/>
    <property type="match status" value="1"/>
</dbReference>
<keyword evidence="1" id="KW-0255">Endonuclease</keyword>
<gene>
    <name evidence="7" type="ORF">DL346_27600</name>
</gene>